<sequence length="117" mass="13279">MNEWLLGVDRKMGRQKRWVFLFMDNAASHRDTGLQLENNYTTNSAELFLKAGIPDAQGFRGFEMAVDGDSVELTELLKQFGESAVDYANVDYDVQSTDIKDLVASIQTLLPLEKMRK</sequence>
<reference evidence="1 2" key="1">
    <citation type="submission" date="2023-02" db="EMBL/GenBank/DDBJ databases">
        <title>LHISI_Scaffold_Assembly.</title>
        <authorList>
            <person name="Stuart O.P."/>
            <person name="Cleave R."/>
            <person name="Magrath M.J.L."/>
            <person name="Mikheyev A.S."/>
        </authorList>
    </citation>
    <scope>NUCLEOTIDE SEQUENCE [LARGE SCALE GENOMIC DNA]</scope>
    <source>
        <strain evidence="1">Daus_M_001</strain>
        <tissue evidence="1">Leg muscle</tissue>
    </source>
</reference>
<evidence type="ECO:0000313" key="1">
    <source>
        <dbReference type="EMBL" id="KAJ8885013.1"/>
    </source>
</evidence>
<dbReference type="EMBL" id="JARBHB010000004">
    <property type="protein sequence ID" value="KAJ8885013.1"/>
    <property type="molecule type" value="Genomic_DNA"/>
</dbReference>
<evidence type="ECO:0008006" key="3">
    <source>
        <dbReference type="Google" id="ProtNLM"/>
    </source>
</evidence>
<protein>
    <recommendedName>
        <fullName evidence="3">DDE-1 domain-containing protein</fullName>
    </recommendedName>
</protein>
<comment type="caution">
    <text evidence="1">The sequence shown here is derived from an EMBL/GenBank/DDBJ whole genome shotgun (WGS) entry which is preliminary data.</text>
</comment>
<accession>A0ABQ9HKX5</accession>
<evidence type="ECO:0000313" key="2">
    <source>
        <dbReference type="Proteomes" id="UP001159363"/>
    </source>
</evidence>
<gene>
    <name evidence="1" type="ORF">PR048_011209</name>
</gene>
<dbReference type="Proteomes" id="UP001159363">
    <property type="component" value="Chromosome X"/>
</dbReference>
<name>A0ABQ9HKX5_9NEOP</name>
<keyword evidence="2" id="KW-1185">Reference proteome</keyword>
<proteinExistence type="predicted"/>
<organism evidence="1 2">
    <name type="scientific">Dryococelus australis</name>
    <dbReference type="NCBI Taxonomy" id="614101"/>
    <lineage>
        <taxon>Eukaryota</taxon>
        <taxon>Metazoa</taxon>
        <taxon>Ecdysozoa</taxon>
        <taxon>Arthropoda</taxon>
        <taxon>Hexapoda</taxon>
        <taxon>Insecta</taxon>
        <taxon>Pterygota</taxon>
        <taxon>Neoptera</taxon>
        <taxon>Polyneoptera</taxon>
        <taxon>Phasmatodea</taxon>
        <taxon>Verophasmatodea</taxon>
        <taxon>Anareolatae</taxon>
        <taxon>Phasmatidae</taxon>
        <taxon>Eurycanthinae</taxon>
        <taxon>Dryococelus</taxon>
    </lineage>
</organism>